<dbReference type="InterPro" id="IPR005821">
    <property type="entry name" value="Ion_trans_dom"/>
</dbReference>
<feature type="transmembrane region" description="Helical" evidence="6">
    <location>
        <begin position="253"/>
        <end position="275"/>
    </location>
</feature>
<dbReference type="PANTHER" id="PTHR10582">
    <property type="entry name" value="TRANSIENT RECEPTOR POTENTIAL ION CHANNEL PROTEIN"/>
    <property type="match status" value="1"/>
</dbReference>
<feature type="transmembrane region" description="Helical" evidence="6">
    <location>
        <begin position="423"/>
        <end position="440"/>
    </location>
</feature>
<organism evidence="8 9">
    <name type="scientific">Stylonychia lemnae</name>
    <name type="common">Ciliate</name>
    <dbReference type="NCBI Taxonomy" id="5949"/>
    <lineage>
        <taxon>Eukaryota</taxon>
        <taxon>Sar</taxon>
        <taxon>Alveolata</taxon>
        <taxon>Ciliophora</taxon>
        <taxon>Intramacronucleata</taxon>
        <taxon>Spirotrichea</taxon>
        <taxon>Stichotrichia</taxon>
        <taxon>Sporadotrichida</taxon>
        <taxon>Oxytrichidae</taxon>
        <taxon>Stylonychinae</taxon>
        <taxon>Stylonychia</taxon>
    </lineage>
</organism>
<evidence type="ECO:0000256" key="2">
    <source>
        <dbReference type="ARBA" id="ARBA00022692"/>
    </source>
</evidence>
<dbReference type="EMBL" id="CCKQ01001445">
    <property type="protein sequence ID" value="CDW72553.1"/>
    <property type="molecule type" value="Genomic_DNA"/>
</dbReference>
<evidence type="ECO:0000256" key="3">
    <source>
        <dbReference type="ARBA" id="ARBA00022737"/>
    </source>
</evidence>
<sequence length="706" mass="83787">MFNTDISNLYIQETSFTYFHWSLIYQLKHDQLKLDDLEPSLVHTLIYNILPGGETIFHALCGKKEQMQKLMEICHTSTDIIFHLPLIPDFKGKTPIHKLIEQNDFRSINMVLRYLAFYEMDHHSRFFLKDVYFKFLEKELPNFLTYLNSVLKRTPTLAKIERGLLKHNYPQVFPSKIWYRDQEINQVLFHQNLLKVRTHVRLDFIDLPGIYHYQDPNFEKFIHQLAETKNFEYFTIPSIQSLIEFNYKTVQRYIIYVIIIPHFIFHFIFVCYMNLVYEYRKDNESYIAANIVLCIIMAVFASYFLYGELRQQLSQGVHYLQNVWNYIDLLTPISVITFLILQFLDEMNIDINQDFMRSIMALATFFMWLKIFYALRIFRNTGYMIRSIVEVIQDMGIFLLILFLTIIAFGDSFLRLSSGNEEGFIDNFFMSIVFTYRMILGDFETDNFGNVALPLAIIFWFMCTILDMIVMLNLLIAIISATYERVASNSEKAAYQEMAKLIYENQYLIPQFVKESYAPKNQYLIHVTNQQKVVGQNDHHIAHQIDRNSYQNYGSILNEKEGNKQTEILIKMTVGQYMLSMNQKGNGVFCDGNKLQKCQSGMIPLQSELRNEESDVIYHCYKCQFDYCDTCYNHYGPNSHQHQLVRTTYREIKKQTSYHNGWLCDARFFTPCENKEKFLTDEKEIIYHDEYCDFNLCSSCAINYYA</sequence>
<feature type="transmembrane region" description="Helical" evidence="6">
    <location>
        <begin position="395"/>
        <end position="416"/>
    </location>
</feature>
<evidence type="ECO:0000259" key="7">
    <source>
        <dbReference type="Pfam" id="PF00520"/>
    </source>
</evidence>
<dbReference type="Pfam" id="PF00520">
    <property type="entry name" value="Ion_trans"/>
    <property type="match status" value="1"/>
</dbReference>
<dbReference type="OrthoDB" id="437584at2759"/>
<keyword evidence="9" id="KW-1185">Reference proteome</keyword>
<protein>
    <submittedName>
        <fullName evidence="8">Wd-40 repeat protein</fullName>
    </submittedName>
</protein>
<dbReference type="InParanoid" id="A0A077ZRK8"/>
<dbReference type="AlphaFoldDB" id="A0A077ZRK8"/>
<keyword evidence="4 6" id="KW-1133">Transmembrane helix</keyword>
<evidence type="ECO:0000256" key="6">
    <source>
        <dbReference type="SAM" id="Phobius"/>
    </source>
</evidence>
<keyword evidence="5 6" id="KW-0472">Membrane</keyword>
<evidence type="ECO:0000256" key="4">
    <source>
        <dbReference type="ARBA" id="ARBA00022989"/>
    </source>
</evidence>
<dbReference type="PANTHER" id="PTHR10582:SF2">
    <property type="entry name" value="INACTIVE"/>
    <property type="match status" value="1"/>
</dbReference>
<gene>
    <name evidence="8" type="primary">Contig4189.g4484</name>
    <name evidence="8" type="ORF">STYLEM_1515</name>
</gene>
<dbReference type="InterPro" id="IPR024862">
    <property type="entry name" value="TRPV"/>
</dbReference>
<proteinExistence type="predicted"/>
<evidence type="ECO:0000313" key="8">
    <source>
        <dbReference type="EMBL" id="CDW72553.1"/>
    </source>
</evidence>
<evidence type="ECO:0000256" key="5">
    <source>
        <dbReference type="ARBA" id="ARBA00023136"/>
    </source>
</evidence>
<dbReference type="GO" id="GO:0005216">
    <property type="term" value="F:monoatomic ion channel activity"/>
    <property type="evidence" value="ECO:0007669"/>
    <property type="project" value="InterPro"/>
</dbReference>
<feature type="transmembrane region" description="Helical" evidence="6">
    <location>
        <begin position="452"/>
        <end position="479"/>
    </location>
</feature>
<feature type="transmembrane region" description="Helical" evidence="6">
    <location>
        <begin position="356"/>
        <end position="375"/>
    </location>
</feature>
<keyword evidence="2 6" id="KW-0812">Transmembrane</keyword>
<accession>A0A077ZRK8</accession>
<feature type="transmembrane region" description="Helical" evidence="6">
    <location>
        <begin position="326"/>
        <end position="344"/>
    </location>
</feature>
<name>A0A077ZRK8_STYLE</name>
<dbReference type="Proteomes" id="UP000039865">
    <property type="component" value="Unassembled WGS sequence"/>
</dbReference>
<dbReference type="GO" id="GO:0005886">
    <property type="term" value="C:plasma membrane"/>
    <property type="evidence" value="ECO:0007669"/>
    <property type="project" value="TreeGrafter"/>
</dbReference>
<dbReference type="GO" id="GO:0098703">
    <property type="term" value="P:calcium ion import across plasma membrane"/>
    <property type="evidence" value="ECO:0007669"/>
    <property type="project" value="TreeGrafter"/>
</dbReference>
<comment type="subcellular location">
    <subcellularLocation>
        <location evidence="1">Membrane</location>
        <topology evidence="1">Multi-pass membrane protein</topology>
    </subcellularLocation>
</comment>
<feature type="transmembrane region" description="Helical" evidence="6">
    <location>
        <begin position="287"/>
        <end position="306"/>
    </location>
</feature>
<feature type="domain" description="Ion transport" evidence="7">
    <location>
        <begin position="262"/>
        <end position="490"/>
    </location>
</feature>
<evidence type="ECO:0000256" key="1">
    <source>
        <dbReference type="ARBA" id="ARBA00004141"/>
    </source>
</evidence>
<keyword evidence="3" id="KW-0677">Repeat</keyword>
<evidence type="ECO:0000313" key="9">
    <source>
        <dbReference type="Proteomes" id="UP000039865"/>
    </source>
</evidence>
<reference evidence="8 9" key="1">
    <citation type="submission" date="2014-06" db="EMBL/GenBank/DDBJ databases">
        <authorList>
            <person name="Swart Estienne"/>
        </authorList>
    </citation>
    <scope>NUCLEOTIDE SEQUENCE [LARGE SCALE GENOMIC DNA]</scope>
    <source>
        <strain evidence="8 9">130c</strain>
    </source>
</reference>
<dbReference type="Gene3D" id="1.10.287.70">
    <property type="match status" value="1"/>
</dbReference>